<keyword evidence="3" id="KW-1185">Reference proteome</keyword>
<reference evidence="2 3" key="1">
    <citation type="submission" date="2020-08" db="EMBL/GenBank/DDBJ databases">
        <title>Genome sequence of Diaphorobacter ruginosibacter DSM 27467T.</title>
        <authorList>
            <person name="Hyun D.-W."/>
            <person name="Bae J.-W."/>
        </authorList>
    </citation>
    <scope>NUCLEOTIDE SEQUENCE [LARGE SCALE GENOMIC DNA]</scope>
    <source>
        <strain evidence="2 3">DSM 27467</strain>
    </source>
</reference>
<dbReference type="KEGG" id="drg:H9K76_04760"/>
<dbReference type="InterPro" id="IPR004843">
    <property type="entry name" value="Calcineurin-like_PHP"/>
</dbReference>
<protein>
    <submittedName>
        <fullName evidence="2">Metallophosphoesterase</fullName>
    </submittedName>
</protein>
<dbReference type="Pfam" id="PF00149">
    <property type="entry name" value="Metallophos"/>
    <property type="match status" value="1"/>
</dbReference>
<dbReference type="EMBL" id="CP060714">
    <property type="protein sequence ID" value="QNN58177.1"/>
    <property type="molecule type" value="Genomic_DNA"/>
</dbReference>
<dbReference type="RefSeq" id="WP_187598421.1">
    <property type="nucleotide sequence ID" value="NZ_CP060714.1"/>
</dbReference>
<gene>
    <name evidence="2" type="ORF">H9K76_04760</name>
</gene>
<dbReference type="AlphaFoldDB" id="A0A7G9RRF2"/>
<name>A0A7G9RRF2_9BURK</name>
<evidence type="ECO:0000259" key="1">
    <source>
        <dbReference type="Pfam" id="PF00149"/>
    </source>
</evidence>
<dbReference type="Proteomes" id="UP000515811">
    <property type="component" value="Chromosome"/>
</dbReference>
<dbReference type="GO" id="GO:0016787">
    <property type="term" value="F:hydrolase activity"/>
    <property type="evidence" value="ECO:0007669"/>
    <property type="project" value="InterPro"/>
</dbReference>
<organism evidence="2 3">
    <name type="scientific">Diaphorobacter ruginosibacter</name>
    <dbReference type="NCBI Taxonomy" id="1715720"/>
    <lineage>
        <taxon>Bacteria</taxon>
        <taxon>Pseudomonadati</taxon>
        <taxon>Pseudomonadota</taxon>
        <taxon>Betaproteobacteria</taxon>
        <taxon>Burkholderiales</taxon>
        <taxon>Comamonadaceae</taxon>
        <taxon>Diaphorobacter</taxon>
    </lineage>
</organism>
<proteinExistence type="predicted"/>
<accession>A0A7G9RRF2</accession>
<sequence>MIYFLGDTHGKFQHVIEAVERDRPDAIVFLGDIQARQPLDVELASIAEMTEVWFIHGNHDTDSDAGYANLFESQFAGRNLHGRIAEIAGLRVAGLGGVFRGQVWMPPAHWKYESPADFIACSGSRNVWKGGLPRKHRSTIFPSDCFGLLEQQADILVTHEAPSAHPHGFGLIDELARSLGVQQAFHGHHHDRRDYRLQAQRLGFAAFGVGYRGITDQTGRVIRSGDFDGAPPMA</sequence>
<evidence type="ECO:0000313" key="3">
    <source>
        <dbReference type="Proteomes" id="UP000515811"/>
    </source>
</evidence>
<evidence type="ECO:0000313" key="2">
    <source>
        <dbReference type="EMBL" id="QNN58177.1"/>
    </source>
</evidence>
<dbReference type="SUPFAM" id="SSF56300">
    <property type="entry name" value="Metallo-dependent phosphatases"/>
    <property type="match status" value="1"/>
</dbReference>
<dbReference type="Gene3D" id="3.60.21.10">
    <property type="match status" value="1"/>
</dbReference>
<dbReference type="InterPro" id="IPR029052">
    <property type="entry name" value="Metallo-depent_PP-like"/>
</dbReference>
<feature type="domain" description="Calcineurin-like phosphoesterase" evidence="1">
    <location>
        <begin position="2"/>
        <end position="191"/>
    </location>
</feature>